<reference evidence="1" key="1">
    <citation type="submission" date="2022-11" db="EMBL/GenBank/DDBJ databases">
        <title>Genome Sequence of Boeremia exigua.</title>
        <authorList>
            <person name="Buettner E."/>
        </authorList>
    </citation>
    <scope>NUCLEOTIDE SEQUENCE</scope>
    <source>
        <strain evidence="1">CU02</strain>
    </source>
</reference>
<name>A0ACC2I6X8_9PLEO</name>
<protein>
    <submittedName>
        <fullName evidence="1">Uncharacterized protein</fullName>
    </submittedName>
</protein>
<dbReference type="EMBL" id="JAPHNI010000457">
    <property type="protein sequence ID" value="KAJ8110871.1"/>
    <property type="molecule type" value="Genomic_DNA"/>
</dbReference>
<comment type="caution">
    <text evidence="1">The sequence shown here is derived from an EMBL/GenBank/DDBJ whole genome shotgun (WGS) entry which is preliminary data.</text>
</comment>
<accession>A0ACC2I6X8</accession>
<sequence>MGWFTVLYYSTTYVYQTFVVDQHVHLDPNIFGSADPRLIDMGKHAGTLASLAFACVTFASSMLLPLVARLSVLQRGSDVYVPSVTVCTLSLGRVWQLAHCLFAALMLLTCFVYTAPAATVIVATLGIAWSIASWVPYALISTEIASLKAEREGFDGLVEKEEGSAVDWTDESTAIIMGIHNMAISLPQILAALGCSFLFKLVEMSRRDDPAAFAFKFAGIMAALAAWMGKDLR</sequence>
<evidence type="ECO:0000313" key="1">
    <source>
        <dbReference type="EMBL" id="KAJ8110871.1"/>
    </source>
</evidence>
<organism evidence="1 2">
    <name type="scientific">Boeremia exigua</name>
    <dbReference type="NCBI Taxonomy" id="749465"/>
    <lineage>
        <taxon>Eukaryota</taxon>
        <taxon>Fungi</taxon>
        <taxon>Dikarya</taxon>
        <taxon>Ascomycota</taxon>
        <taxon>Pezizomycotina</taxon>
        <taxon>Dothideomycetes</taxon>
        <taxon>Pleosporomycetidae</taxon>
        <taxon>Pleosporales</taxon>
        <taxon>Pleosporineae</taxon>
        <taxon>Didymellaceae</taxon>
        <taxon>Boeremia</taxon>
    </lineage>
</organism>
<gene>
    <name evidence="1" type="ORF">OPT61_g6388</name>
</gene>
<keyword evidence="2" id="KW-1185">Reference proteome</keyword>
<dbReference type="Proteomes" id="UP001153331">
    <property type="component" value="Unassembled WGS sequence"/>
</dbReference>
<proteinExistence type="predicted"/>
<evidence type="ECO:0000313" key="2">
    <source>
        <dbReference type="Proteomes" id="UP001153331"/>
    </source>
</evidence>